<dbReference type="SMART" id="SM00644">
    <property type="entry name" value="Ami_2"/>
    <property type="match status" value="1"/>
</dbReference>
<dbReference type="GO" id="GO:0009253">
    <property type="term" value="P:peptidoglycan catabolic process"/>
    <property type="evidence" value="ECO:0007669"/>
    <property type="project" value="InterPro"/>
</dbReference>
<dbReference type="SUPFAM" id="SSF55846">
    <property type="entry name" value="N-acetylmuramoyl-L-alanine amidase-like"/>
    <property type="match status" value="1"/>
</dbReference>
<accession>A0AA36D388</accession>
<evidence type="ECO:0000256" key="3">
    <source>
        <dbReference type="ARBA" id="ARBA00022801"/>
    </source>
</evidence>
<reference evidence="7" key="1">
    <citation type="submission" date="2023-06" db="EMBL/GenBank/DDBJ databases">
        <authorList>
            <person name="Delattre M."/>
        </authorList>
    </citation>
    <scope>NUCLEOTIDE SEQUENCE</scope>
    <source>
        <strain evidence="7">AF72</strain>
    </source>
</reference>
<dbReference type="Proteomes" id="UP001177023">
    <property type="component" value="Unassembled WGS sequence"/>
</dbReference>
<dbReference type="InterPro" id="IPR036505">
    <property type="entry name" value="Amidase/PGRP_sf"/>
</dbReference>
<keyword evidence="4" id="KW-0961">Cell wall biogenesis/degradation</keyword>
<sequence>MWPLIILALFGNVALADVDECKACTQMAQFVQYNKGGGYDAVLKSATDSLKLYSPEDRQFLTTVLRYNFRKLYLDVNDARAGMSAASTCADMGYCDYANEYPPPFPINKQFGDVWDEHSQIKDTRDKTIIVLHDTEVNTMNGTIQVLKDRGLSVTYAVDINGDIYQFVRDFRRAWQAGSGIWNGDGCNVADTNTRSVGIETVNHGNAPFPPAQINAIHTLIDYLRAKWHVDPQNIIAHHENSPDYKFDISGYFSWKDMYDGFGVLKGVWQTTVSNPNDVVLNATIQNPTLLQQVQTMLFNHGYGTLKIGEAYNNGSVTTAQAVQSFNRKYCPEVFKLEDMRPDGTQIVLPENQQVYALTLARLQWFRDNQAQQTCRNY</sequence>
<comment type="caution">
    <text evidence="7">The sequence shown here is derived from an EMBL/GenBank/DDBJ whole genome shotgun (WGS) entry which is preliminary data.</text>
</comment>
<evidence type="ECO:0000256" key="4">
    <source>
        <dbReference type="ARBA" id="ARBA00023316"/>
    </source>
</evidence>
<feature type="domain" description="N-acetylmuramoyl-L-alanine amidase" evidence="6">
    <location>
        <begin position="119"/>
        <end position="251"/>
    </location>
</feature>
<dbReference type="GO" id="GO:0008745">
    <property type="term" value="F:N-acetylmuramoyl-L-alanine amidase activity"/>
    <property type="evidence" value="ECO:0007669"/>
    <property type="project" value="UniProtKB-EC"/>
</dbReference>
<keyword evidence="3" id="KW-0378">Hydrolase</keyword>
<evidence type="ECO:0000313" key="7">
    <source>
        <dbReference type="EMBL" id="CAJ0580258.1"/>
    </source>
</evidence>
<comment type="catalytic activity">
    <reaction evidence="1">
        <text>Hydrolyzes the link between N-acetylmuramoyl residues and L-amino acid residues in certain cell-wall glycopeptides.</text>
        <dbReference type="EC" id="3.5.1.28"/>
    </reaction>
</comment>
<evidence type="ECO:0000256" key="2">
    <source>
        <dbReference type="ARBA" id="ARBA00011901"/>
    </source>
</evidence>
<dbReference type="InterPro" id="IPR051206">
    <property type="entry name" value="NAMLAA_amidase_2"/>
</dbReference>
<evidence type="ECO:0000313" key="8">
    <source>
        <dbReference type="Proteomes" id="UP001177023"/>
    </source>
</evidence>
<dbReference type="GO" id="GO:0071555">
    <property type="term" value="P:cell wall organization"/>
    <property type="evidence" value="ECO:0007669"/>
    <property type="project" value="UniProtKB-KW"/>
</dbReference>
<dbReference type="InterPro" id="IPR002502">
    <property type="entry name" value="Amidase_domain"/>
</dbReference>
<name>A0AA36D388_9BILA</name>
<dbReference type="PANTHER" id="PTHR30417:SF1">
    <property type="entry name" value="N-ACETYLMURAMOYL-L-ALANINE AMIDASE AMID"/>
    <property type="match status" value="1"/>
</dbReference>
<feature type="chain" id="PRO_5041359921" description="N-acetylmuramoyl-L-alanine amidase" evidence="5">
    <location>
        <begin position="17"/>
        <end position="378"/>
    </location>
</feature>
<dbReference type="GO" id="GO:0019867">
    <property type="term" value="C:outer membrane"/>
    <property type="evidence" value="ECO:0007669"/>
    <property type="project" value="TreeGrafter"/>
</dbReference>
<keyword evidence="8" id="KW-1185">Reference proteome</keyword>
<dbReference type="CDD" id="cd06583">
    <property type="entry name" value="PGRP"/>
    <property type="match status" value="1"/>
</dbReference>
<evidence type="ECO:0000259" key="6">
    <source>
        <dbReference type="SMART" id="SM00644"/>
    </source>
</evidence>
<feature type="signal peptide" evidence="5">
    <location>
        <begin position="1"/>
        <end position="16"/>
    </location>
</feature>
<dbReference type="Gene3D" id="3.40.80.10">
    <property type="entry name" value="Peptidoglycan recognition protein-like"/>
    <property type="match status" value="1"/>
</dbReference>
<protein>
    <recommendedName>
        <fullName evidence="2">N-acetylmuramoyl-L-alanine amidase</fullName>
        <ecNumber evidence="2">3.5.1.28</ecNumber>
    </recommendedName>
</protein>
<proteinExistence type="predicted"/>
<keyword evidence="5" id="KW-0732">Signal</keyword>
<dbReference type="GO" id="GO:0009254">
    <property type="term" value="P:peptidoglycan turnover"/>
    <property type="evidence" value="ECO:0007669"/>
    <property type="project" value="TreeGrafter"/>
</dbReference>
<evidence type="ECO:0000256" key="5">
    <source>
        <dbReference type="SAM" id="SignalP"/>
    </source>
</evidence>
<dbReference type="EC" id="3.5.1.28" evidence="2"/>
<organism evidence="7 8">
    <name type="scientific">Mesorhabditis spiculigera</name>
    <dbReference type="NCBI Taxonomy" id="96644"/>
    <lineage>
        <taxon>Eukaryota</taxon>
        <taxon>Metazoa</taxon>
        <taxon>Ecdysozoa</taxon>
        <taxon>Nematoda</taxon>
        <taxon>Chromadorea</taxon>
        <taxon>Rhabditida</taxon>
        <taxon>Rhabditina</taxon>
        <taxon>Rhabditomorpha</taxon>
        <taxon>Rhabditoidea</taxon>
        <taxon>Rhabditidae</taxon>
        <taxon>Mesorhabditinae</taxon>
        <taxon>Mesorhabditis</taxon>
    </lineage>
</organism>
<gene>
    <name evidence="7" type="ORF">MSPICULIGERA_LOCUS18456</name>
</gene>
<dbReference type="EMBL" id="CATQJA010002659">
    <property type="protein sequence ID" value="CAJ0580258.1"/>
    <property type="molecule type" value="Genomic_DNA"/>
</dbReference>
<evidence type="ECO:0000256" key="1">
    <source>
        <dbReference type="ARBA" id="ARBA00001561"/>
    </source>
</evidence>
<feature type="non-terminal residue" evidence="7">
    <location>
        <position position="1"/>
    </location>
</feature>
<dbReference type="PANTHER" id="PTHR30417">
    <property type="entry name" value="N-ACETYLMURAMOYL-L-ALANINE AMIDASE AMID"/>
    <property type="match status" value="1"/>
</dbReference>
<dbReference type="Pfam" id="PF01510">
    <property type="entry name" value="Amidase_2"/>
    <property type="match status" value="1"/>
</dbReference>
<dbReference type="AlphaFoldDB" id="A0AA36D388"/>